<dbReference type="GO" id="GO:0046872">
    <property type="term" value="F:metal ion binding"/>
    <property type="evidence" value="ECO:0007669"/>
    <property type="project" value="UniProtKB-KW"/>
</dbReference>
<gene>
    <name evidence="10" type="ORF">B0T14DRAFT_495678</name>
</gene>
<dbReference type="Gene3D" id="3.40.630.10">
    <property type="entry name" value="Zn peptidases"/>
    <property type="match status" value="1"/>
</dbReference>
<comment type="cofactor">
    <cofactor evidence="1">
        <name>Zn(2+)</name>
        <dbReference type="ChEBI" id="CHEBI:29105"/>
    </cofactor>
</comment>
<evidence type="ECO:0000256" key="2">
    <source>
        <dbReference type="ARBA" id="ARBA00005634"/>
    </source>
</evidence>
<comment type="similarity">
    <text evidence="2">Belongs to the peptidase M28 family. M28B subfamily.</text>
</comment>
<organism evidence="10 11">
    <name type="scientific">Immersiella caudata</name>
    <dbReference type="NCBI Taxonomy" id="314043"/>
    <lineage>
        <taxon>Eukaryota</taxon>
        <taxon>Fungi</taxon>
        <taxon>Dikarya</taxon>
        <taxon>Ascomycota</taxon>
        <taxon>Pezizomycotina</taxon>
        <taxon>Sordariomycetes</taxon>
        <taxon>Sordariomycetidae</taxon>
        <taxon>Sordariales</taxon>
        <taxon>Lasiosphaeriaceae</taxon>
        <taxon>Immersiella</taxon>
    </lineage>
</organism>
<dbReference type="PANTHER" id="PTHR12147">
    <property type="entry name" value="METALLOPEPTIDASE M28 FAMILY MEMBER"/>
    <property type="match status" value="1"/>
</dbReference>
<dbReference type="Proteomes" id="UP001175000">
    <property type="component" value="Unassembled WGS sequence"/>
</dbReference>
<dbReference type="InterPro" id="IPR003137">
    <property type="entry name" value="PA_domain"/>
</dbReference>
<feature type="chain" id="PRO_5041481784" description="Peptide hydrolase" evidence="7">
    <location>
        <begin position="20"/>
        <end position="514"/>
    </location>
</feature>
<dbReference type="EC" id="3.4.-.-" evidence="7"/>
<dbReference type="EMBL" id="JAULSU010000003">
    <property type="protein sequence ID" value="KAK0624407.1"/>
    <property type="molecule type" value="Genomic_DNA"/>
</dbReference>
<keyword evidence="6 7" id="KW-0862">Zinc</keyword>
<dbReference type="PROSITE" id="PS51257">
    <property type="entry name" value="PROKAR_LIPOPROTEIN"/>
    <property type="match status" value="1"/>
</dbReference>
<evidence type="ECO:0000256" key="4">
    <source>
        <dbReference type="ARBA" id="ARBA00022723"/>
    </source>
</evidence>
<dbReference type="AlphaFoldDB" id="A0AA39WZB4"/>
<proteinExistence type="inferred from homology"/>
<comment type="caution">
    <text evidence="10">The sequence shown here is derived from an EMBL/GenBank/DDBJ whole genome shotgun (WGS) entry which is preliminary data.</text>
</comment>
<dbReference type="Pfam" id="PF04389">
    <property type="entry name" value="Peptidase_M28"/>
    <property type="match status" value="1"/>
</dbReference>
<evidence type="ECO:0000313" key="11">
    <source>
        <dbReference type="Proteomes" id="UP001175000"/>
    </source>
</evidence>
<feature type="domain" description="Peptidase M28" evidence="9">
    <location>
        <begin position="250"/>
        <end position="457"/>
    </location>
</feature>
<evidence type="ECO:0000259" key="8">
    <source>
        <dbReference type="Pfam" id="PF02225"/>
    </source>
</evidence>
<evidence type="ECO:0000256" key="3">
    <source>
        <dbReference type="ARBA" id="ARBA00022670"/>
    </source>
</evidence>
<sequence>MKTSHAAAAVFSLATGCLARRMELTPEALANDVRTEQLQSTLWNLEHIAHQHGGNRAFGRPGYKASVDFVLERASERFGDKFDTYVQEFNHTYEEFFNITLTGPDGEDVFTVSPRFNPPTPAGAGGITARLVNTPVDRKLGSMCWEDQWDGIDAAGKIVLVRRGGCDAIVKVLFAKKKGAIGFVMTHHNWDNEKPMSRFWLSSTNPDMMMPTAIVSRPVGNAWAARLDAGEELVVTLAVNGILERRPSWNVISQTKQGDPDKVIMLGAHLDSVPAGPGINDDGSGTAALLEIMESVERYDGFPHAIRFAWWGAEEVGLVGSLFYTRTLETKDVDKIKYYFNYDMIGSPYPMFEVMGRLEDSSGGLFGNGGRLIGNGGALSGIGVDLLANYLADAGKEVTHAVFDGRSDYAGFDALGIPCVGLFTGEDVHDPCYHEACDNINNIDLDALTINTKAAAYALGVLANSLDGVPKRANTTVNMQRRNKMVDQFQTWDAISEEAQWVRTCSHGGQKLMV</sequence>
<evidence type="ECO:0000259" key="9">
    <source>
        <dbReference type="Pfam" id="PF04389"/>
    </source>
</evidence>
<dbReference type="SUPFAM" id="SSF53187">
    <property type="entry name" value="Zn-dependent exopeptidases"/>
    <property type="match status" value="1"/>
</dbReference>
<evidence type="ECO:0000313" key="10">
    <source>
        <dbReference type="EMBL" id="KAK0624407.1"/>
    </source>
</evidence>
<evidence type="ECO:0000256" key="6">
    <source>
        <dbReference type="ARBA" id="ARBA00022833"/>
    </source>
</evidence>
<dbReference type="InterPro" id="IPR007484">
    <property type="entry name" value="Peptidase_M28"/>
</dbReference>
<keyword evidence="11" id="KW-1185">Reference proteome</keyword>
<evidence type="ECO:0000256" key="7">
    <source>
        <dbReference type="RuleBase" id="RU361240"/>
    </source>
</evidence>
<keyword evidence="7" id="KW-0732">Signal</keyword>
<feature type="domain" description="PA" evidence="8">
    <location>
        <begin position="128"/>
        <end position="223"/>
    </location>
</feature>
<dbReference type="Gene3D" id="3.50.30.30">
    <property type="match status" value="1"/>
</dbReference>
<dbReference type="Pfam" id="PF02225">
    <property type="entry name" value="PA"/>
    <property type="match status" value="1"/>
</dbReference>
<keyword evidence="3 7" id="KW-0645">Protease</keyword>
<feature type="signal peptide" evidence="7">
    <location>
        <begin position="1"/>
        <end position="19"/>
    </location>
</feature>
<evidence type="ECO:0000256" key="5">
    <source>
        <dbReference type="ARBA" id="ARBA00022801"/>
    </source>
</evidence>
<dbReference type="SUPFAM" id="SSF52025">
    <property type="entry name" value="PA domain"/>
    <property type="match status" value="1"/>
</dbReference>
<keyword evidence="4 7" id="KW-0479">Metal-binding</keyword>
<dbReference type="GO" id="GO:0006508">
    <property type="term" value="P:proteolysis"/>
    <property type="evidence" value="ECO:0007669"/>
    <property type="project" value="UniProtKB-KW"/>
</dbReference>
<evidence type="ECO:0000256" key="1">
    <source>
        <dbReference type="ARBA" id="ARBA00001947"/>
    </source>
</evidence>
<keyword evidence="5 7" id="KW-0378">Hydrolase</keyword>
<protein>
    <recommendedName>
        <fullName evidence="7">Peptide hydrolase</fullName>
        <ecNumber evidence="7">3.4.-.-</ecNumber>
    </recommendedName>
</protein>
<dbReference type="InterPro" id="IPR045175">
    <property type="entry name" value="M28_fam"/>
</dbReference>
<dbReference type="PANTHER" id="PTHR12147:SF26">
    <property type="entry name" value="PEPTIDASE M28 DOMAIN-CONTAINING PROTEIN"/>
    <property type="match status" value="1"/>
</dbReference>
<reference evidence="10" key="1">
    <citation type="submission" date="2023-06" db="EMBL/GenBank/DDBJ databases">
        <title>Genome-scale phylogeny and comparative genomics of the fungal order Sordariales.</title>
        <authorList>
            <consortium name="Lawrence Berkeley National Laboratory"/>
            <person name="Hensen N."/>
            <person name="Bonometti L."/>
            <person name="Westerberg I."/>
            <person name="Brannstrom I.O."/>
            <person name="Guillou S."/>
            <person name="Cros-Aarteil S."/>
            <person name="Calhoun S."/>
            <person name="Haridas S."/>
            <person name="Kuo A."/>
            <person name="Mondo S."/>
            <person name="Pangilinan J."/>
            <person name="Riley R."/>
            <person name="Labutti K."/>
            <person name="Andreopoulos B."/>
            <person name="Lipzen A."/>
            <person name="Chen C."/>
            <person name="Yanf M."/>
            <person name="Daum C."/>
            <person name="Ng V."/>
            <person name="Clum A."/>
            <person name="Steindorff A."/>
            <person name="Ohm R."/>
            <person name="Martin F."/>
            <person name="Silar P."/>
            <person name="Natvig D."/>
            <person name="Lalanne C."/>
            <person name="Gautier V."/>
            <person name="Ament-Velasquez S.L."/>
            <person name="Kruys A."/>
            <person name="Hutchinson M.I."/>
            <person name="Powell A.J."/>
            <person name="Barry K."/>
            <person name="Miller A.N."/>
            <person name="Grigoriev I.V."/>
            <person name="Debuchy R."/>
            <person name="Gladieux P."/>
            <person name="Thoren M.H."/>
            <person name="Johannesson H."/>
        </authorList>
    </citation>
    <scope>NUCLEOTIDE SEQUENCE</scope>
    <source>
        <strain evidence="10">CBS 606.72</strain>
    </source>
</reference>
<dbReference type="CDD" id="cd04816">
    <property type="entry name" value="PA_SaNapH_like"/>
    <property type="match status" value="1"/>
</dbReference>
<accession>A0AA39WZB4</accession>
<name>A0AA39WZB4_9PEZI</name>
<dbReference type="InterPro" id="IPR046450">
    <property type="entry name" value="PA_dom_sf"/>
</dbReference>
<dbReference type="GO" id="GO:0008235">
    <property type="term" value="F:metalloexopeptidase activity"/>
    <property type="evidence" value="ECO:0007669"/>
    <property type="project" value="InterPro"/>
</dbReference>